<dbReference type="Gene3D" id="3.40.50.1110">
    <property type="entry name" value="SGNH hydrolase"/>
    <property type="match status" value="1"/>
</dbReference>
<dbReference type="InterPro" id="IPR053140">
    <property type="entry name" value="GDSL_Rv0518-like"/>
</dbReference>
<evidence type="ECO:0000256" key="1">
    <source>
        <dbReference type="SAM" id="SignalP"/>
    </source>
</evidence>
<organism evidence="3 4">
    <name type="scientific">Granulicella rosea</name>
    <dbReference type="NCBI Taxonomy" id="474952"/>
    <lineage>
        <taxon>Bacteria</taxon>
        <taxon>Pseudomonadati</taxon>
        <taxon>Acidobacteriota</taxon>
        <taxon>Terriglobia</taxon>
        <taxon>Terriglobales</taxon>
        <taxon>Acidobacteriaceae</taxon>
        <taxon>Granulicella</taxon>
    </lineage>
</organism>
<evidence type="ECO:0000259" key="2">
    <source>
        <dbReference type="Pfam" id="PF13472"/>
    </source>
</evidence>
<dbReference type="SUPFAM" id="SSF52266">
    <property type="entry name" value="SGNH hydrolase"/>
    <property type="match status" value="1"/>
</dbReference>
<dbReference type="Proteomes" id="UP000198356">
    <property type="component" value="Unassembled WGS sequence"/>
</dbReference>
<dbReference type="PANTHER" id="PTHR43784">
    <property type="entry name" value="GDSL-LIKE LIPASE/ACYLHYDROLASE, PUTATIVE (AFU_ORTHOLOGUE AFUA_2G00820)-RELATED"/>
    <property type="match status" value="1"/>
</dbReference>
<proteinExistence type="predicted"/>
<dbReference type="Pfam" id="PF13472">
    <property type="entry name" value="Lipase_GDSL_2"/>
    <property type="match status" value="1"/>
</dbReference>
<dbReference type="CDD" id="cd01830">
    <property type="entry name" value="XynE_like"/>
    <property type="match status" value="1"/>
</dbReference>
<dbReference type="RefSeq" id="WP_089409509.1">
    <property type="nucleotide sequence ID" value="NZ_FZOU01000006.1"/>
</dbReference>
<protein>
    <submittedName>
        <fullName evidence="3">Lysophospholipase L1</fullName>
    </submittedName>
</protein>
<evidence type="ECO:0000313" key="4">
    <source>
        <dbReference type="Proteomes" id="UP000198356"/>
    </source>
</evidence>
<dbReference type="InterPro" id="IPR036514">
    <property type="entry name" value="SGNH_hydro_sf"/>
</dbReference>
<dbReference type="GO" id="GO:0016788">
    <property type="term" value="F:hydrolase activity, acting on ester bonds"/>
    <property type="evidence" value="ECO:0007669"/>
    <property type="project" value="UniProtKB-ARBA"/>
</dbReference>
<dbReference type="InterPro" id="IPR013830">
    <property type="entry name" value="SGNH_hydro"/>
</dbReference>
<name>A0A239L9V1_9BACT</name>
<feature type="signal peptide" evidence="1">
    <location>
        <begin position="1"/>
        <end position="25"/>
    </location>
</feature>
<reference evidence="3 4" key="1">
    <citation type="submission" date="2017-06" db="EMBL/GenBank/DDBJ databases">
        <authorList>
            <person name="Kim H.J."/>
            <person name="Triplett B.A."/>
        </authorList>
    </citation>
    <scope>NUCLEOTIDE SEQUENCE [LARGE SCALE GENOMIC DNA]</scope>
    <source>
        <strain evidence="3 4">DSM 18704</strain>
    </source>
</reference>
<accession>A0A239L9V1</accession>
<dbReference type="AlphaFoldDB" id="A0A239L9V1"/>
<keyword evidence="4" id="KW-1185">Reference proteome</keyword>
<dbReference type="EMBL" id="FZOU01000006">
    <property type="protein sequence ID" value="SNT26633.1"/>
    <property type="molecule type" value="Genomic_DNA"/>
</dbReference>
<dbReference type="PANTHER" id="PTHR43784:SF2">
    <property type="entry name" value="GDSL-LIKE LIPASE_ACYLHYDROLASE, PUTATIVE (AFU_ORTHOLOGUE AFUA_2G00820)-RELATED"/>
    <property type="match status" value="1"/>
</dbReference>
<feature type="chain" id="PRO_5012624858" evidence="1">
    <location>
        <begin position="26"/>
        <end position="412"/>
    </location>
</feature>
<evidence type="ECO:0000313" key="3">
    <source>
        <dbReference type="EMBL" id="SNT26633.1"/>
    </source>
</evidence>
<dbReference type="OrthoDB" id="1828825at2"/>
<feature type="domain" description="SGNH hydrolase-type esterase" evidence="2">
    <location>
        <begin position="207"/>
        <end position="399"/>
    </location>
</feature>
<gene>
    <name evidence="3" type="ORF">SAMN05421770_106180</name>
</gene>
<keyword evidence="1" id="KW-0732">Signal</keyword>
<sequence>MTRLRPARLSVLLAFAFTLTGSRIAAAKNAPAPPHWVGTWATADVERSNAKGEFGAADMTFREIVHVSLGGGLVRIELSNEFGTEPLTIGAAHVALTENKTDIALPTANALLFSGRETVTIPPGGIVVSDPVKLALPAFADLTVSLFVPAQKITHLTVHGSAYQTNYTVTGNAVGSKTLTEPKKQGSWFFLKAVDVEAPAEAAAVVAFGDSITDGTYSTSDTNQRWPDLLAQRLAADKKTANLGVLNVGIGGNRVLHDVTGPNALSRFDTDVLAQSGVKYMIVLESINDIGHAYDPAKPYDVVTAEDIIAGLTQMIERAHMHGIKVFGATCTPYVGAKYSSPAGEAVRTAVNTWIRTSKKLDGVVDFDKATQDPANPTAFAPAYDHGDHLHPNDAGMKAMAGSIDLKLFTEK</sequence>